<gene>
    <name evidence="3" type="ORF">Lwal_2692</name>
</gene>
<feature type="transmembrane region" description="Helical" evidence="1">
    <location>
        <begin position="427"/>
        <end position="450"/>
    </location>
</feature>
<dbReference type="CDD" id="cd07302">
    <property type="entry name" value="CHD"/>
    <property type="match status" value="1"/>
</dbReference>
<dbReference type="Proteomes" id="UP000054729">
    <property type="component" value="Unassembled WGS sequence"/>
</dbReference>
<dbReference type="InterPro" id="IPR007890">
    <property type="entry name" value="CHASE2"/>
</dbReference>
<dbReference type="Gene3D" id="3.30.70.1230">
    <property type="entry name" value="Nucleotide cyclase"/>
    <property type="match status" value="1"/>
</dbReference>
<dbReference type="EMBL" id="LNZB01000060">
    <property type="protein sequence ID" value="KTD74651.1"/>
    <property type="molecule type" value="Genomic_DNA"/>
</dbReference>
<dbReference type="PANTHER" id="PTHR43081">
    <property type="entry name" value="ADENYLATE CYCLASE, TERMINAL-DIFFERENTIATION SPECIFIC-RELATED"/>
    <property type="match status" value="1"/>
</dbReference>
<comment type="caution">
    <text evidence="3">The sequence shown here is derived from an EMBL/GenBank/DDBJ whole genome shotgun (WGS) entry which is preliminary data.</text>
</comment>
<dbReference type="InterPro" id="IPR001054">
    <property type="entry name" value="A/G_cyclase"/>
</dbReference>
<reference evidence="3 4" key="1">
    <citation type="submission" date="2015-11" db="EMBL/GenBank/DDBJ databases">
        <title>Genomic analysis of 38 Legionella species identifies large and diverse effector repertoires.</title>
        <authorList>
            <person name="Burstein D."/>
            <person name="Amaro F."/>
            <person name="Zusman T."/>
            <person name="Lifshitz Z."/>
            <person name="Cohen O."/>
            <person name="Gilbert J.A."/>
            <person name="Pupko T."/>
            <person name="Shuman H.A."/>
            <person name="Segal G."/>
        </authorList>
    </citation>
    <scope>NUCLEOTIDE SEQUENCE [LARGE SCALE GENOMIC DNA]</scope>
    <source>
        <strain evidence="3 4">ATCC 51914</strain>
    </source>
</reference>
<dbReference type="Pfam" id="PF00211">
    <property type="entry name" value="Guanylate_cyc"/>
    <property type="match status" value="1"/>
</dbReference>
<feature type="transmembrane region" description="Helical" evidence="1">
    <location>
        <begin position="377"/>
        <end position="398"/>
    </location>
</feature>
<dbReference type="PROSITE" id="PS50125">
    <property type="entry name" value="GUANYLATE_CYCLASE_2"/>
    <property type="match status" value="1"/>
</dbReference>
<dbReference type="SMART" id="SM01080">
    <property type="entry name" value="CHASE2"/>
    <property type="match status" value="1"/>
</dbReference>
<accession>A0A0W0ZZX8</accession>
<sequence length="747" mass="84006">MNRFYQFKTSIKQTKWIEFLLGISCTLLVLLHLVIHAPVLSDLINNLDNQIYDKIVQLNLRPQPHNPNVVIIDINEESVKQEGRWPWPRDKMAKLISILKQSGVVTIGLDIIMSDPETNYATALKKKLLQYSANSTKEQNELITALNKISNQVDNDQQFLHELTDKNVVLGFLFQYEENVQKGSLPPALTNDKDQPINPGKFDFYHFPGYDGILDSFIKTSTLGGFVTNLPDSDGTVRRALALASHKGKLYPSLSLAIAMNYLMVNHIQFIHQNGHLSGLQLDGINVPTNARGQMLIPFWGSAGSLPYYSASDILNHHFNQEDLSGSIGVIGSSMILLSDLHPTPAYQLFPGVEMVGNLIKGIASQQIPHEFDWRSLYGALIIIVLGLLLSSSFSILYVVGKLILSIAFILGSIGVSIYLFSMHNMYLPPGILVILISLLALSNFTFSYITERRQKREIRQLFGQYVPEDYVNELLESPEHHSMEGQTRTMTVLFSDIRNFTTISENLDATEVKNLLNSFFTPITEIIFNNKGTIDKYVGDMVISFWGAPMEDKEHAYHAVSTSLTMIEHLPIINAELLEKGLPSLQIGVGLATGPMNVGDMGSKFRRAYTVLGDTVNLGSRLQDLTKFYKVPILTNDITYAGQNKFVWRPIDKVAVKGRASALTIYQPLGMVASVTTEVETELQRYLMALNFYYQQNWKEAETSFKSLLASAPSTYLYQLYLDRIAQFKKTPPPEHWDGVFIHSHK</sequence>
<dbReference type="SUPFAM" id="SSF55073">
    <property type="entry name" value="Nucleotide cyclase"/>
    <property type="match status" value="1"/>
</dbReference>
<feature type="transmembrane region" description="Helical" evidence="1">
    <location>
        <begin position="16"/>
        <end position="35"/>
    </location>
</feature>
<dbReference type="PANTHER" id="PTHR43081:SF1">
    <property type="entry name" value="ADENYLATE CYCLASE, TERMINAL-DIFFERENTIATION SPECIFIC"/>
    <property type="match status" value="1"/>
</dbReference>
<keyword evidence="4" id="KW-1185">Reference proteome</keyword>
<proteinExistence type="predicted"/>
<dbReference type="STRING" id="66969.Lwal_2692"/>
<dbReference type="GO" id="GO:0006171">
    <property type="term" value="P:cAMP biosynthetic process"/>
    <property type="evidence" value="ECO:0007669"/>
    <property type="project" value="TreeGrafter"/>
</dbReference>
<dbReference type="Pfam" id="PF05226">
    <property type="entry name" value="CHASE2"/>
    <property type="match status" value="1"/>
</dbReference>
<dbReference type="AlphaFoldDB" id="A0A0W0ZZX8"/>
<organism evidence="3 4">
    <name type="scientific">Legionella waltersii</name>
    <dbReference type="NCBI Taxonomy" id="66969"/>
    <lineage>
        <taxon>Bacteria</taxon>
        <taxon>Pseudomonadati</taxon>
        <taxon>Pseudomonadota</taxon>
        <taxon>Gammaproteobacteria</taxon>
        <taxon>Legionellales</taxon>
        <taxon>Legionellaceae</taxon>
        <taxon>Legionella</taxon>
    </lineage>
</organism>
<keyword evidence="1 3" id="KW-0812">Transmembrane</keyword>
<keyword evidence="1" id="KW-0472">Membrane</keyword>
<dbReference type="GO" id="GO:0035556">
    <property type="term" value="P:intracellular signal transduction"/>
    <property type="evidence" value="ECO:0007669"/>
    <property type="project" value="InterPro"/>
</dbReference>
<feature type="transmembrane region" description="Helical" evidence="1">
    <location>
        <begin position="403"/>
        <end position="421"/>
    </location>
</feature>
<dbReference type="SMART" id="SM00044">
    <property type="entry name" value="CYCc"/>
    <property type="match status" value="1"/>
</dbReference>
<dbReference type="GO" id="GO:0004016">
    <property type="term" value="F:adenylate cyclase activity"/>
    <property type="evidence" value="ECO:0007669"/>
    <property type="project" value="UniProtKB-ARBA"/>
</dbReference>
<feature type="domain" description="Guanylate cyclase" evidence="2">
    <location>
        <begin position="492"/>
        <end position="624"/>
    </location>
</feature>
<evidence type="ECO:0000259" key="2">
    <source>
        <dbReference type="PROSITE" id="PS50125"/>
    </source>
</evidence>
<name>A0A0W0ZZX8_9GAMM</name>
<evidence type="ECO:0000313" key="3">
    <source>
        <dbReference type="EMBL" id="KTD74651.1"/>
    </source>
</evidence>
<evidence type="ECO:0000256" key="1">
    <source>
        <dbReference type="SAM" id="Phobius"/>
    </source>
</evidence>
<protein>
    <submittedName>
        <fullName evidence="3">Adenylate/guanylate cyclase transmembrane protein</fullName>
    </submittedName>
</protein>
<keyword evidence="1" id="KW-1133">Transmembrane helix</keyword>
<dbReference type="RefSeq" id="WP_058481323.1">
    <property type="nucleotide sequence ID" value="NZ_CAAAIQ010000019.1"/>
</dbReference>
<evidence type="ECO:0000313" key="4">
    <source>
        <dbReference type="Proteomes" id="UP000054729"/>
    </source>
</evidence>
<dbReference type="InterPro" id="IPR029787">
    <property type="entry name" value="Nucleotide_cyclase"/>
</dbReference>
<dbReference type="PATRIC" id="fig|66969.6.peg.2913"/>
<dbReference type="InterPro" id="IPR050697">
    <property type="entry name" value="Adenylyl/Guanylyl_Cyclase_3/4"/>
</dbReference>